<sequence length="993" mass="107001">MLPACATARFAAPRAQQPRICGWCTGRLAEGEGLALTEGGALLEVCELCYLLALARQGAREARLAPQERALLVEQARLLAAQITAVDLALDMAEDGAVAGAQARLLERQVRPSASEAASRPRLELRLAEALEAARLVRRWCPGSAASLACLEPLARAPQARPPLPSGRLATALAAAAGAASERRWLARWPLLALAELEARARRLARGPQDRALPSACWEVRSSQLQAAALVGANWRQGLAVELPTHDVAGAISGTALFEIDEVGVPGAGGQYLSAQFRGASLPAEAMRFDGAFPPRGGGPAGLLHLCAQGPARCGEPAQAGRAVLHVEWLRLRSTRGLVEPWVRPSAFGGRGGGAGRGGPAPIPGGPAADRLAAAAAARALAVGGGGGRGVAGRGRRRARSESGSRSDGEGEPRFRDAPSRGGSARLLAERQPGALYDEAMQNIARAMGLREGADGSETRPKVVGYLQAIVFGHHAVSQLRINTVRELQTLATALDQFKALELSLSDAGWQVASELEIVPDARPSLASMDEQDLARRSALLRRRLEDAKSRGAFGAFGRGGGGGCCCPCCFVFLAVGAACCALLGGLVDEYSLRPSRDFSVPINLRKQGALVTGSSSGIGLEAAKELCMLGAHVLVHGSDQKRTADAASVVRRFGVGGYGLATPVHADLGDFDEVRRLVVDIKASLPTTPLNLVLLNAARAYRIAYLTEEERRKLWKRPASDFKAKSGHDKLMATNHLGHFLLLHHLAPKLAQGAKIVVMVSHSMWHARFDRIMLDPAQRFRWEANRDTAWWAYHESKLANLCFGRALRKRRGQFKNATVVIHDPGYVQSNMVKARDENCKGPDWECYKSPSSGSWKDPNLKRWHAPTEEGGRRFVEAAYVHGRPEPDVVGSYFLPPLWTWWYGRRHLPVLGDMVDFRIRHTTVSELFLDYEWFSWGKLWVQEGPECTEAFEDQLWAWSERAAEVARPLPPPPPKPKPAAQQPAPPAAGKGRA</sequence>
<gene>
    <name evidence="4" type="ORF">PCOR1329_LOCUS19811</name>
</gene>
<evidence type="ECO:0000313" key="5">
    <source>
        <dbReference type="Proteomes" id="UP001189429"/>
    </source>
</evidence>
<organism evidence="4 5">
    <name type="scientific">Prorocentrum cordatum</name>
    <dbReference type="NCBI Taxonomy" id="2364126"/>
    <lineage>
        <taxon>Eukaryota</taxon>
        <taxon>Sar</taxon>
        <taxon>Alveolata</taxon>
        <taxon>Dinophyceae</taxon>
        <taxon>Prorocentrales</taxon>
        <taxon>Prorocentraceae</taxon>
        <taxon>Prorocentrum</taxon>
    </lineage>
</organism>
<feature type="region of interest" description="Disordered" evidence="3">
    <location>
        <begin position="384"/>
        <end position="426"/>
    </location>
</feature>
<dbReference type="Gene3D" id="3.40.50.720">
    <property type="entry name" value="NAD(P)-binding Rossmann-like Domain"/>
    <property type="match status" value="1"/>
</dbReference>
<dbReference type="PANTHER" id="PTHR24320:SF148">
    <property type="entry name" value="NAD(P)-BINDING ROSSMANN-FOLD SUPERFAMILY PROTEIN"/>
    <property type="match status" value="1"/>
</dbReference>
<dbReference type="InterPro" id="IPR002347">
    <property type="entry name" value="SDR_fam"/>
</dbReference>
<evidence type="ECO:0008006" key="6">
    <source>
        <dbReference type="Google" id="ProtNLM"/>
    </source>
</evidence>
<feature type="region of interest" description="Disordered" evidence="3">
    <location>
        <begin position="344"/>
        <end position="367"/>
    </location>
</feature>
<dbReference type="PANTHER" id="PTHR24320">
    <property type="entry name" value="RETINOL DEHYDROGENASE"/>
    <property type="match status" value="1"/>
</dbReference>
<proteinExistence type="inferred from homology"/>
<evidence type="ECO:0000313" key="4">
    <source>
        <dbReference type="EMBL" id="CAK0817120.1"/>
    </source>
</evidence>
<reference evidence="4" key="1">
    <citation type="submission" date="2023-10" db="EMBL/GenBank/DDBJ databases">
        <authorList>
            <person name="Chen Y."/>
            <person name="Shah S."/>
            <person name="Dougan E. K."/>
            <person name="Thang M."/>
            <person name="Chan C."/>
        </authorList>
    </citation>
    <scope>NUCLEOTIDE SEQUENCE [LARGE SCALE GENOMIC DNA]</scope>
</reference>
<keyword evidence="2" id="KW-0560">Oxidoreductase</keyword>
<dbReference type="SUPFAM" id="SSF51735">
    <property type="entry name" value="NAD(P)-binding Rossmann-fold domains"/>
    <property type="match status" value="1"/>
</dbReference>
<protein>
    <recommendedName>
        <fullName evidence="6">Protochlorophyllide reductase</fullName>
    </recommendedName>
</protein>
<comment type="similarity">
    <text evidence="1">Belongs to the short-chain dehydrogenases/reductases (SDR) family.</text>
</comment>
<feature type="compositionally biased region" description="Pro residues" evidence="3">
    <location>
        <begin position="968"/>
        <end position="977"/>
    </location>
</feature>
<comment type="caution">
    <text evidence="4">The sequence shown here is derived from an EMBL/GenBank/DDBJ whole genome shotgun (WGS) entry which is preliminary data.</text>
</comment>
<feature type="compositionally biased region" description="Basic and acidic residues" evidence="3">
    <location>
        <begin position="400"/>
        <end position="419"/>
    </location>
</feature>
<dbReference type="EMBL" id="CAUYUJ010006358">
    <property type="protein sequence ID" value="CAK0817120.1"/>
    <property type="molecule type" value="Genomic_DNA"/>
</dbReference>
<keyword evidence="5" id="KW-1185">Reference proteome</keyword>
<dbReference type="Proteomes" id="UP001189429">
    <property type="component" value="Unassembled WGS sequence"/>
</dbReference>
<dbReference type="InterPro" id="IPR036291">
    <property type="entry name" value="NAD(P)-bd_dom_sf"/>
</dbReference>
<name>A0ABN9RH75_9DINO</name>
<feature type="compositionally biased region" description="Gly residues" evidence="3">
    <location>
        <begin position="349"/>
        <end position="359"/>
    </location>
</feature>
<evidence type="ECO:0000256" key="3">
    <source>
        <dbReference type="SAM" id="MobiDB-lite"/>
    </source>
</evidence>
<accession>A0ABN9RH75</accession>
<evidence type="ECO:0000256" key="2">
    <source>
        <dbReference type="ARBA" id="ARBA00023002"/>
    </source>
</evidence>
<feature type="region of interest" description="Disordered" evidence="3">
    <location>
        <begin position="965"/>
        <end position="993"/>
    </location>
</feature>
<evidence type="ECO:0000256" key="1">
    <source>
        <dbReference type="ARBA" id="ARBA00006484"/>
    </source>
</evidence>
<dbReference type="Pfam" id="PF00106">
    <property type="entry name" value="adh_short"/>
    <property type="match status" value="1"/>
</dbReference>
<feature type="compositionally biased region" description="Gly residues" evidence="3">
    <location>
        <begin position="384"/>
        <end position="393"/>
    </location>
</feature>